<protein>
    <recommendedName>
        <fullName evidence="6">Ankyrin repeat protein</fullName>
    </recommendedName>
</protein>
<keyword evidence="5" id="KW-1185">Reference proteome</keyword>
<dbReference type="EMBL" id="CAUJNA010000302">
    <property type="protein sequence ID" value="CAJ1375144.1"/>
    <property type="molecule type" value="Genomic_DNA"/>
</dbReference>
<evidence type="ECO:0008006" key="6">
    <source>
        <dbReference type="Google" id="ProtNLM"/>
    </source>
</evidence>
<dbReference type="PANTHER" id="PTHR24123">
    <property type="entry name" value="ANKYRIN REPEAT-CONTAINING"/>
    <property type="match status" value="1"/>
</dbReference>
<name>A0AA36HVC5_9DINO</name>
<dbReference type="PANTHER" id="PTHR24123:SF33">
    <property type="entry name" value="PROTEIN HOS4"/>
    <property type="match status" value="1"/>
</dbReference>
<dbReference type="Gene3D" id="1.25.40.20">
    <property type="entry name" value="Ankyrin repeat-containing domain"/>
    <property type="match status" value="2"/>
</dbReference>
<keyword evidence="1" id="KW-0677">Repeat</keyword>
<comment type="caution">
    <text evidence="4">The sequence shown here is derived from an EMBL/GenBank/DDBJ whole genome shotgun (WGS) entry which is preliminary data.</text>
</comment>
<evidence type="ECO:0000256" key="3">
    <source>
        <dbReference type="PROSITE-ProRule" id="PRU00023"/>
    </source>
</evidence>
<dbReference type="InterPro" id="IPR051165">
    <property type="entry name" value="Multifunctional_ANK_Repeat"/>
</dbReference>
<dbReference type="Proteomes" id="UP001178507">
    <property type="component" value="Unassembled WGS sequence"/>
</dbReference>
<evidence type="ECO:0000256" key="1">
    <source>
        <dbReference type="ARBA" id="ARBA00022737"/>
    </source>
</evidence>
<dbReference type="InterPro" id="IPR002110">
    <property type="entry name" value="Ankyrin_rpt"/>
</dbReference>
<proteinExistence type="predicted"/>
<dbReference type="SUPFAM" id="SSF48403">
    <property type="entry name" value="Ankyrin repeat"/>
    <property type="match status" value="1"/>
</dbReference>
<reference evidence="4" key="1">
    <citation type="submission" date="2023-08" db="EMBL/GenBank/DDBJ databases">
        <authorList>
            <person name="Chen Y."/>
            <person name="Shah S."/>
            <person name="Dougan E. K."/>
            <person name="Thang M."/>
            <person name="Chan C."/>
        </authorList>
    </citation>
    <scope>NUCLEOTIDE SEQUENCE</scope>
</reference>
<dbReference type="SMART" id="SM00248">
    <property type="entry name" value="ANK"/>
    <property type="match status" value="10"/>
</dbReference>
<feature type="repeat" description="ANK" evidence="3">
    <location>
        <begin position="230"/>
        <end position="264"/>
    </location>
</feature>
<evidence type="ECO:0000313" key="4">
    <source>
        <dbReference type="EMBL" id="CAJ1375144.1"/>
    </source>
</evidence>
<dbReference type="AlphaFoldDB" id="A0AA36HVC5"/>
<organism evidence="4 5">
    <name type="scientific">Effrenium voratum</name>
    <dbReference type="NCBI Taxonomy" id="2562239"/>
    <lineage>
        <taxon>Eukaryota</taxon>
        <taxon>Sar</taxon>
        <taxon>Alveolata</taxon>
        <taxon>Dinophyceae</taxon>
        <taxon>Suessiales</taxon>
        <taxon>Symbiodiniaceae</taxon>
        <taxon>Effrenium</taxon>
    </lineage>
</organism>
<evidence type="ECO:0000313" key="5">
    <source>
        <dbReference type="Proteomes" id="UP001178507"/>
    </source>
</evidence>
<keyword evidence="2 3" id="KW-0040">ANK repeat</keyword>
<feature type="repeat" description="ANK" evidence="3">
    <location>
        <begin position="405"/>
        <end position="437"/>
    </location>
</feature>
<evidence type="ECO:0000256" key="2">
    <source>
        <dbReference type="ARBA" id="ARBA00023043"/>
    </source>
</evidence>
<dbReference type="PROSITE" id="PS50088">
    <property type="entry name" value="ANK_REPEAT"/>
    <property type="match status" value="2"/>
</dbReference>
<dbReference type="InterPro" id="IPR036770">
    <property type="entry name" value="Ankyrin_rpt-contain_sf"/>
</dbReference>
<dbReference type="Pfam" id="PF12796">
    <property type="entry name" value="Ank_2"/>
    <property type="match status" value="2"/>
</dbReference>
<accession>A0AA36HVC5</accession>
<gene>
    <name evidence="4" type="ORF">EVOR1521_LOCUS4501</name>
</gene>
<sequence>MAVSLASLAATLAESQLNYEAIRPDTKDAVAEAVLGFKPSPAQLALRVRELVAADQLAPAENLLVRWGQDEMTACWAVLSRDETSLGGQSSLDLSVKACNYPLTLVLLKYVPTDLSNEMIALLNEPNPFTGHSLLYAAVLYSNRHTATVVNELLRRKADLNSQRQGETMLVNCVRRADLSLLRRVVEHRADVNVKTANGTTLLQVAVERGNPEILSFLLSCCDVNAVDRNGSTALVSALRQGKPPYELAHMLLDAGCDPSVPDVDGIQCLPYAMATRDVAIYQAILEHRGDPDALAEPRRDRSAPSRMLHAAAQAHNEDLVRCLLEAAATVSHTDARGRTILHMALGLSFAEKTVEMILELQGDPNARQGDFQGETPLRLAVLKNSPAVSLLLRMRADPNGANLGGYSALFGACVSGNLDTARTLLAFRADVDNLDRKWAQLLDPPREVSFDAVAPKHRATLWAQARYRPRRKAPRVEVSEEPVDLDALPFALPPIERLKRVGRTR</sequence>